<dbReference type="Proteomes" id="UP000054248">
    <property type="component" value="Unassembled WGS sequence"/>
</dbReference>
<keyword evidence="2" id="KW-1185">Reference proteome</keyword>
<accession>A0A0C3QB62</accession>
<proteinExistence type="predicted"/>
<gene>
    <name evidence="1" type="ORF">M407DRAFT_7178</name>
</gene>
<dbReference type="AlphaFoldDB" id="A0A0C3QB62"/>
<dbReference type="EMBL" id="KN823005">
    <property type="protein sequence ID" value="KIO27665.1"/>
    <property type="molecule type" value="Genomic_DNA"/>
</dbReference>
<dbReference type="OrthoDB" id="3153026at2759"/>
<reference evidence="1 2" key="1">
    <citation type="submission" date="2014-04" db="EMBL/GenBank/DDBJ databases">
        <authorList>
            <consortium name="DOE Joint Genome Institute"/>
            <person name="Kuo A."/>
            <person name="Girlanda M."/>
            <person name="Perotto S."/>
            <person name="Kohler A."/>
            <person name="Nagy L.G."/>
            <person name="Floudas D."/>
            <person name="Copeland A."/>
            <person name="Barry K.W."/>
            <person name="Cichocki N."/>
            <person name="Veneault-Fourrey C."/>
            <person name="LaButti K."/>
            <person name="Lindquist E.A."/>
            <person name="Lipzen A."/>
            <person name="Lundell T."/>
            <person name="Morin E."/>
            <person name="Murat C."/>
            <person name="Sun H."/>
            <person name="Tunlid A."/>
            <person name="Henrissat B."/>
            <person name="Grigoriev I.V."/>
            <person name="Hibbett D.S."/>
            <person name="Martin F."/>
            <person name="Nordberg H.P."/>
            <person name="Cantor M.N."/>
            <person name="Hua S.X."/>
        </authorList>
    </citation>
    <scope>NUCLEOTIDE SEQUENCE [LARGE SCALE GENOMIC DNA]</scope>
    <source>
        <strain evidence="1 2">MUT 4182</strain>
    </source>
</reference>
<sequence>MEGLKIVVRQTNGFQLYWSPKPITPHRSDLLLSKAGSELAENTDRLDAIWSGNETRVGYLTGPSAEPGHDQRSLKSLLKQPSTHPIQMELLSQPGQILSRPELAKGDSTTIHDLPPELISAILLGSLVTHRELCTDPACRGELLYYLLTSKSWRRLIESCALFWTTVDFHDSARTITQTLELNPQGPLDLTCLLPQWELASPNCAEQVEAFFKSLASVRHRWRKLDLHGPLTPTAIAIIQPAVAGMEECRLKKTISLGFGALRVEGEDVRIKHLILYGVDFDWTSPGIAALESLTVDASHADIPPPEVLAGVLASLPNLQWLRLSVYGRTPSWPPEGLPDYEPQPHPLRTLMPALTWLVFDGLPSRIFRFLLEIIDAPRCEYFGCASTEPSYRWLEHPSSPMKVLANRVMEAARRPVHMRYMEMEARLRIRSDSSSGDFLPTDRDRHGGLVGLDVSAHHPARHSAWKGLASFVASLPILPGQCSLELEASGVPGIEEFPYDVLFHWPAVSSLVFRNRWYTRRILEYLCTPQADDEGRLTWALPQLEYVDLACAEWVDRADVVESLRTFWEGRYGDNRGFTPEDGPVNSDQEVPIRLRRIVVPSKEEANAVIPIVGDIEVSVVLEKRVEARSRGSRLRR</sequence>
<name>A0A0C3QB62_9AGAM</name>
<organism evidence="1 2">
    <name type="scientific">Tulasnella calospora MUT 4182</name>
    <dbReference type="NCBI Taxonomy" id="1051891"/>
    <lineage>
        <taxon>Eukaryota</taxon>
        <taxon>Fungi</taxon>
        <taxon>Dikarya</taxon>
        <taxon>Basidiomycota</taxon>
        <taxon>Agaricomycotina</taxon>
        <taxon>Agaricomycetes</taxon>
        <taxon>Cantharellales</taxon>
        <taxon>Tulasnellaceae</taxon>
        <taxon>Tulasnella</taxon>
    </lineage>
</organism>
<protein>
    <submittedName>
        <fullName evidence="1">Uncharacterized protein</fullName>
    </submittedName>
</protein>
<dbReference type="HOGENOM" id="CLU_429058_0_0_1"/>
<evidence type="ECO:0000313" key="1">
    <source>
        <dbReference type="EMBL" id="KIO27665.1"/>
    </source>
</evidence>
<evidence type="ECO:0000313" key="2">
    <source>
        <dbReference type="Proteomes" id="UP000054248"/>
    </source>
</evidence>
<reference evidence="2" key="2">
    <citation type="submission" date="2015-01" db="EMBL/GenBank/DDBJ databases">
        <title>Evolutionary Origins and Diversification of the Mycorrhizal Mutualists.</title>
        <authorList>
            <consortium name="DOE Joint Genome Institute"/>
            <consortium name="Mycorrhizal Genomics Consortium"/>
            <person name="Kohler A."/>
            <person name="Kuo A."/>
            <person name="Nagy L.G."/>
            <person name="Floudas D."/>
            <person name="Copeland A."/>
            <person name="Barry K.W."/>
            <person name="Cichocki N."/>
            <person name="Veneault-Fourrey C."/>
            <person name="LaButti K."/>
            <person name="Lindquist E.A."/>
            <person name="Lipzen A."/>
            <person name="Lundell T."/>
            <person name="Morin E."/>
            <person name="Murat C."/>
            <person name="Riley R."/>
            <person name="Ohm R."/>
            <person name="Sun H."/>
            <person name="Tunlid A."/>
            <person name="Henrissat B."/>
            <person name="Grigoriev I.V."/>
            <person name="Hibbett D.S."/>
            <person name="Martin F."/>
        </authorList>
    </citation>
    <scope>NUCLEOTIDE SEQUENCE [LARGE SCALE GENOMIC DNA]</scope>
    <source>
        <strain evidence="2">MUT 4182</strain>
    </source>
</reference>